<proteinExistence type="predicted"/>
<dbReference type="PANTHER" id="PTHR46637:SF1">
    <property type="entry name" value="BLL5188 PROTEIN"/>
    <property type="match status" value="1"/>
</dbReference>
<feature type="domain" description="Insertion element IS402-like" evidence="1">
    <location>
        <begin position="29"/>
        <end position="101"/>
    </location>
</feature>
<evidence type="ECO:0000259" key="1">
    <source>
        <dbReference type="Pfam" id="PF13340"/>
    </source>
</evidence>
<dbReference type="AlphaFoldDB" id="Q6XMY4"/>
<dbReference type="InterPro" id="IPR025161">
    <property type="entry name" value="IS402-like_dom"/>
</dbReference>
<keyword evidence="2" id="KW-0614">Plasmid</keyword>
<dbReference type="EMBL" id="AY223810">
    <property type="protein sequence ID" value="AAP74047.1"/>
    <property type="molecule type" value="Genomic_DNA"/>
</dbReference>
<organism evidence="2">
    <name type="scientific">Rhodococcus erythropolis</name>
    <name type="common">Arthrobacter picolinophilus</name>
    <dbReference type="NCBI Taxonomy" id="1833"/>
    <lineage>
        <taxon>Bacteria</taxon>
        <taxon>Bacillati</taxon>
        <taxon>Actinomycetota</taxon>
        <taxon>Actinomycetes</taxon>
        <taxon>Mycobacteriales</taxon>
        <taxon>Nocardiaceae</taxon>
        <taxon>Rhodococcus</taxon>
        <taxon>Rhodococcus erythropolis group</taxon>
    </lineage>
</organism>
<accession>Q6XMY4</accession>
<dbReference type="PANTHER" id="PTHR46637">
    <property type="entry name" value="TIS1421-TRANSPOSASE PROTEIN A"/>
    <property type="match status" value="1"/>
</dbReference>
<geneLocation type="plasmid" evidence="2">
    <name>pBD2</name>
</geneLocation>
<sequence length="147" mass="16847">MSARSARKPEVNVRELMRDAGYVLRADEISDDLWAVIEPVLPASAGRRGRPWNDHRLTLEGIAWRFRTGSPWRDLPEYFGPWQSIWERHRRWSDDGTYIRMFAAVRAAAPEREEQLERLLSIDSTIVRAHQHSAGALTDAHTGGSVE</sequence>
<name>Q6XMY4_RHOER</name>
<gene>
    <name evidence="2" type="ORF">PBD2.162</name>
</gene>
<reference evidence="2" key="1">
    <citation type="journal article" date="2003" name="J. Bacteriol.">
        <title>Complete nucleotide sequence and genetic organization of the 210-kilobase linear plasmid of Rhodococcus erythropolis BD2.</title>
        <authorList>
            <person name="Stecker C."/>
            <person name="Johann A."/>
            <person name="Herzberg C."/>
            <person name="Averhoff B."/>
            <person name="Gottschalk G."/>
        </authorList>
    </citation>
    <scope>NUCLEOTIDE SEQUENCE</scope>
    <source>
        <strain evidence="2">BD2</strain>
        <plasmid evidence="2">pBD2</plasmid>
    </source>
</reference>
<dbReference type="InterPro" id="IPR052909">
    <property type="entry name" value="Transposase_6_like"/>
</dbReference>
<dbReference type="Pfam" id="PF13340">
    <property type="entry name" value="DUF4096"/>
    <property type="match status" value="1"/>
</dbReference>
<evidence type="ECO:0000313" key="2">
    <source>
        <dbReference type="EMBL" id="AAP74047.1"/>
    </source>
</evidence>
<dbReference type="NCBIfam" id="NF033580">
    <property type="entry name" value="transpos_IS5_3"/>
    <property type="match status" value="1"/>
</dbReference>
<protein>
    <submittedName>
        <fullName evidence="2">Putative transposase</fullName>
    </submittedName>
</protein>